<reference evidence="3" key="1">
    <citation type="submission" date="2014-09" db="EMBL/GenBank/DDBJ databases">
        <authorList>
            <person name="Sharma Rahul"/>
            <person name="Thines Marco"/>
        </authorList>
    </citation>
    <scope>NUCLEOTIDE SEQUENCE [LARGE SCALE GENOMIC DNA]</scope>
</reference>
<proteinExistence type="predicted"/>
<dbReference type="EMBL" id="CCYD01001336">
    <property type="protein sequence ID" value="CEG44775.1"/>
    <property type="molecule type" value="Genomic_DNA"/>
</dbReference>
<organism evidence="2 3">
    <name type="scientific">Plasmopara halstedii</name>
    <name type="common">Downy mildew of sunflower</name>
    <dbReference type="NCBI Taxonomy" id="4781"/>
    <lineage>
        <taxon>Eukaryota</taxon>
        <taxon>Sar</taxon>
        <taxon>Stramenopiles</taxon>
        <taxon>Oomycota</taxon>
        <taxon>Peronosporomycetes</taxon>
        <taxon>Peronosporales</taxon>
        <taxon>Peronosporaceae</taxon>
        <taxon>Plasmopara</taxon>
    </lineage>
</organism>
<evidence type="ECO:0000313" key="2">
    <source>
        <dbReference type="EMBL" id="CEG44775.1"/>
    </source>
</evidence>
<dbReference type="AlphaFoldDB" id="A0A0P1ATW3"/>
<dbReference type="OrthoDB" id="155735at2759"/>
<protein>
    <submittedName>
        <fullName evidence="2">Uncharacterized protein</fullName>
    </submittedName>
</protein>
<name>A0A0P1ATW3_PLAHL</name>
<feature type="transmembrane region" description="Helical" evidence="1">
    <location>
        <begin position="20"/>
        <end position="39"/>
    </location>
</feature>
<keyword evidence="1" id="KW-1133">Transmembrane helix</keyword>
<dbReference type="Proteomes" id="UP000054928">
    <property type="component" value="Unassembled WGS sequence"/>
</dbReference>
<keyword evidence="1" id="KW-0812">Transmembrane</keyword>
<evidence type="ECO:0000256" key="1">
    <source>
        <dbReference type="SAM" id="Phobius"/>
    </source>
</evidence>
<dbReference type="GeneID" id="36396168"/>
<dbReference type="OMA" id="PHIDACK"/>
<keyword evidence="3" id="KW-1185">Reference proteome</keyword>
<keyword evidence="1" id="KW-0472">Membrane</keyword>
<evidence type="ECO:0000313" key="3">
    <source>
        <dbReference type="Proteomes" id="UP000054928"/>
    </source>
</evidence>
<dbReference type="RefSeq" id="XP_024581144.1">
    <property type="nucleotide sequence ID" value="XM_024730915.1"/>
</dbReference>
<accession>A0A0P1ATW3</accession>
<sequence>MEVPSVVNRPRWTGKDSICVGLSIFVAVNVLMCLWVAAVSMSTARRQATAVFMAVENASSISFNLHLNTHSTFKERINVTGRIYPRYSKCFQRLYFDGRMVVTSMNTSEMYALTNHRGYRWPIGVSSVNATCLRTQELLPLHTLADTVHSAIWSRNYSNFCVLGKPLLFTFNKTPYTMCAEDWLRARLQMTLVTNGSFVLKAPNPVLMIYGDQSTLELTVLSESETPVDTKSSFQQLDTCEYLEAPMTSGEICSFWPMRCPNPHQDSCTNQTIITSKA</sequence>